<reference evidence="4" key="1">
    <citation type="submission" date="2020-05" db="EMBL/GenBank/DDBJ databases">
        <authorList>
            <person name="Chiriac C."/>
            <person name="Salcher M."/>
            <person name="Ghai R."/>
            <person name="Kavagutti S V."/>
        </authorList>
    </citation>
    <scope>NUCLEOTIDE SEQUENCE</scope>
</reference>
<dbReference type="PANTHER" id="PTHR46018">
    <property type="entry name" value="ZINC PHOSPHODIESTERASE ELAC PROTEIN 1"/>
    <property type="match status" value="1"/>
</dbReference>
<dbReference type="InterPro" id="IPR001279">
    <property type="entry name" value="Metallo-B-lactamas"/>
</dbReference>
<dbReference type="PANTHER" id="PTHR46018:SF2">
    <property type="entry name" value="ZINC PHOSPHODIESTERASE ELAC PROTEIN 1"/>
    <property type="match status" value="1"/>
</dbReference>
<evidence type="ECO:0000259" key="3">
    <source>
        <dbReference type="SMART" id="SM00849"/>
    </source>
</evidence>
<sequence length="273" mass="29608">MFVTTLGTGSPMPDPNRAGPATLVQTAGQNLLFDAGRGVLMRCAGAMVAPAMINAMLLTHLHSDHTTDVNDVITTKWINSFVPTPTIIVGPLGTQRFIDRTLATLEDDISYRVHHHADLTWEPICEVTEVSDGLAYEAEGIKIFAFPTDHAPVHPTVGYRVESEGKVVAIAGDTVPCEGLDRLCKDADLYVQTVIRDDIVKNIPIPRLLDILDYHSSVSQAAQTAAKNNVKTLILTHPVPAPQPGTEGEWIAMAQEHFSGTILLADDLMRVET</sequence>
<dbReference type="SMART" id="SM00849">
    <property type="entry name" value="Lactamase_B"/>
    <property type="match status" value="1"/>
</dbReference>
<dbReference type="CDD" id="cd07719">
    <property type="entry name" value="arylsulfatase_AtsA-like_MBL-fold"/>
    <property type="match status" value="1"/>
</dbReference>
<dbReference type="Pfam" id="PF12706">
    <property type="entry name" value="Lactamase_B_2"/>
    <property type="match status" value="1"/>
</dbReference>
<feature type="domain" description="Metallo-beta-lactamase" evidence="3">
    <location>
        <begin position="18"/>
        <end position="215"/>
    </location>
</feature>
<dbReference type="GO" id="GO:0042781">
    <property type="term" value="F:3'-tRNA processing endoribonuclease activity"/>
    <property type="evidence" value="ECO:0007669"/>
    <property type="project" value="TreeGrafter"/>
</dbReference>
<accession>A0A6J6LB44</accession>
<name>A0A6J6LB44_9ZZZZ</name>
<gene>
    <name evidence="4" type="ORF">UFOPK2242_00768</name>
</gene>
<dbReference type="EMBL" id="CAEZWM010000082">
    <property type="protein sequence ID" value="CAB4657545.1"/>
    <property type="molecule type" value="Genomic_DNA"/>
</dbReference>
<dbReference type="SUPFAM" id="SSF56281">
    <property type="entry name" value="Metallo-hydrolase/oxidoreductase"/>
    <property type="match status" value="1"/>
</dbReference>
<organism evidence="4">
    <name type="scientific">freshwater metagenome</name>
    <dbReference type="NCBI Taxonomy" id="449393"/>
    <lineage>
        <taxon>unclassified sequences</taxon>
        <taxon>metagenomes</taxon>
        <taxon>ecological metagenomes</taxon>
    </lineage>
</organism>
<evidence type="ECO:0000256" key="2">
    <source>
        <dbReference type="SAM" id="MobiDB-lite"/>
    </source>
</evidence>
<dbReference type="InterPro" id="IPR044094">
    <property type="entry name" value="AtsA-like_MBL-fold"/>
</dbReference>
<dbReference type="InterPro" id="IPR036866">
    <property type="entry name" value="RibonucZ/Hydroxyglut_hydro"/>
</dbReference>
<evidence type="ECO:0000313" key="4">
    <source>
        <dbReference type="EMBL" id="CAB4657545.1"/>
    </source>
</evidence>
<dbReference type="Gene3D" id="3.60.15.10">
    <property type="entry name" value="Ribonuclease Z/Hydroxyacylglutathione hydrolase-like"/>
    <property type="match status" value="1"/>
</dbReference>
<evidence type="ECO:0000256" key="1">
    <source>
        <dbReference type="ARBA" id="ARBA00022801"/>
    </source>
</evidence>
<feature type="region of interest" description="Disordered" evidence="2">
    <location>
        <begin position="1"/>
        <end position="20"/>
    </location>
</feature>
<proteinExistence type="predicted"/>
<keyword evidence="1" id="KW-0378">Hydrolase</keyword>
<dbReference type="AlphaFoldDB" id="A0A6J6LB44"/>
<protein>
    <submittedName>
        <fullName evidence="4">Unannotated protein</fullName>
    </submittedName>
</protein>